<evidence type="ECO:0000256" key="3">
    <source>
        <dbReference type="ARBA" id="ARBA00038471"/>
    </source>
</evidence>
<evidence type="ECO:0000256" key="1">
    <source>
        <dbReference type="ARBA" id="ARBA00022729"/>
    </source>
</evidence>
<dbReference type="PANTHER" id="PTHR35357:SF8">
    <property type="entry name" value="OS01G0111000 PROTEIN"/>
    <property type="match status" value="1"/>
</dbReference>
<dbReference type="EMBL" id="CACTIH010000192">
    <property type="protein sequence ID" value="CAA2956644.1"/>
    <property type="molecule type" value="Genomic_DNA"/>
</dbReference>
<keyword evidence="1 4" id="KW-0732">Signal</keyword>
<name>A0A8S0PQF3_OLEEU</name>
<dbReference type="Gramene" id="OE9A032186T1">
    <property type="protein sequence ID" value="OE9A032186C1"/>
    <property type="gene ID" value="OE9A032186"/>
</dbReference>
<reference evidence="6 7" key="1">
    <citation type="submission" date="2019-12" db="EMBL/GenBank/DDBJ databases">
        <authorList>
            <person name="Alioto T."/>
            <person name="Alioto T."/>
            <person name="Gomez Garrido J."/>
        </authorList>
    </citation>
    <scope>NUCLEOTIDE SEQUENCE [LARGE SCALE GENOMIC DNA]</scope>
</reference>
<dbReference type="CDD" id="cd14859">
    <property type="entry name" value="PMEI_like"/>
    <property type="match status" value="1"/>
</dbReference>
<evidence type="ECO:0000313" key="7">
    <source>
        <dbReference type="Proteomes" id="UP000594638"/>
    </source>
</evidence>
<gene>
    <name evidence="6" type="ORF">OLEA9_A032186</name>
</gene>
<comment type="similarity">
    <text evidence="3">Belongs to the PMEI family.</text>
</comment>
<dbReference type="NCBIfam" id="TIGR01614">
    <property type="entry name" value="PME_inhib"/>
    <property type="match status" value="1"/>
</dbReference>
<dbReference type="AlphaFoldDB" id="A0A8S0PQF3"/>
<sequence>MAISGSLWLSIFFISCLIATFLCPSSAIPDVNSPELATQVCKNTTNFSFCQAAVYSDPRAPKADRYLLSYVVFGLAYRNATNTSNYIDILLKSMNGHADPEIMEAMKKCQGDYMEAIKTLSEALTDLDSETFDGLVELATDVENSAHDCEAGFNGKSPISEKNQNLIQLSNICYVVSELYTVSE</sequence>
<comment type="caution">
    <text evidence="6">The sequence shown here is derived from an EMBL/GenBank/DDBJ whole genome shotgun (WGS) entry which is preliminary data.</text>
</comment>
<evidence type="ECO:0000313" key="6">
    <source>
        <dbReference type="EMBL" id="CAA2956644.1"/>
    </source>
</evidence>
<dbReference type="PANTHER" id="PTHR35357">
    <property type="entry name" value="OS02G0537100 PROTEIN"/>
    <property type="match status" value="1"/>
</dbReference>
<dbReference type="InterPro" id="IPR035513">
    <property type="entry name" value="Invertase/methylesterase_inhib"/>
</dbReference>
<organism evidence="6 7">
    <name type="scientific">Olea europaea subsp. europaea</name>
    <dbReference type="NCBI Taxonomy" id="158383"/>
    <lineage>
        <taxon>Eukaryota</taxon>
        <taxon>Viridiplantae</taxon>
        <taxon>Streptophyta</taxon>
        <taxon>Embryophyta</taxon>
        <taxon>Tracheophyta</taxon>
        <taxon>Spermatophyta</taxon>
        <taxon>Magnoliopsida</taxon>
        <taxon>eudicotyledons</taxon>
        <taxon>Gunneridae</taxon>
        <taxon>Pentapetalae</taxon>
        <taxon>asterids</taxon>
        <taxon>lamiids</taxon>
        <taxon>Lamiales</taxon>
        <taxon>Oleaceae</taxon>
        <taxon>Oleeae</taxon>
        <taxon>Olea</taxon>
    </lineage>
</organism>
<dbReference type="SUPFAM" id="SSF101148">
    <property type="entry name" value="Plant invertase/pectin methylesterase inhibitor"/>
    <property type="match status" value="1"/>
</dbReference>
<feature type="domain" description="Pectinesterase inhibitor" evidence="5">
    <location>
        <begin position="32"/>
        <end position="176"/>
    </location>
</feature>
<dbReference type="GO" id="GO:0004857">
    <property type="term" value="F:enzyme inhibitor activity"/>
    <property type="evidence" value="ECO:0007669"/>
    <property type="project" value="InterPro"/>
</dbReference>
<feature type="chain" id="PRO_5035734761" evidence="4">
    <location>
        <begin position="28"/>
        <end position="184"/>
    </location>
</feature>
<feature type="signal peptide" evidence="4">
    <location>
        <begin position="1"/>
        <end position="27"/>
    </location>
</feature>
<dbReference type="Pfam" id="PF04043">
    <property type="entry name" value="PMEI"/>
    <property type="match status" value="1"/>
</dbReference>
<proteinExistence type="inferred from homology"/>
<dbReference type="OrthoDB" id="1899876at2759"/>
<evidence type="ECO:0000259" key="5">
    <source>
        <dbReference type="SMART" id="SM00856"/>
    </source>
</evidence>
<dbReference type="Gene3D" id="1.20.140.40">
    <property type="entry name" value="Invertase/pectin methylesterase inhibitor family protein"/>
    <property type="match status" value="1"/>
</dbReference>
<dbReference type="SMART" id="SM00856">
    <property type="entry name" value="PMEI"/>
    <property type="match status" value="1"/>
</dbReference>
<dbReference type="InterPro" id="IPR006501">
    <property type="entry name" value="Pectinesterase_inhib_dom"/>
</dbReference>
<accession>A0A8S0PQF3</accession>
<keyword evidence="2" id="KW-1015">Disulfide bond</keyword>
<evidence type="ECO:0000256" key="4">
    <source>
        <dbReference type="SAM" id="SignalP"/>
    </source>
</evidence>
<dbReference type="Proteomes" id="UP000594638">
    <property type="component" value="Unassembled WGS sequence"/>
</dbReference>
<evidence type="ECO:0000256" key="2">
    <source>
        <dbReference type="ARBA" id="ARBA00023157"/>
    </source>
</evidence>
<keyword evidence="7" id="KW-1185">Reference proteome</keyword>
<protein>
    <submittedName>
        <fullName evidence="6">Cell wall vacuolar inhibitor of fructosidase 2-like</fullName>
    </submittedName>
</protein>